<organism evidence="1 2">
    <name type="scientific">Robinsoniella peoriensis</name>
    <dbReference type="NCBI Taxonomy" id="180332"/>
    <lineage>
        <taxon>Bacteria</taxon>
        <taxon>Bacillati</taxon>
        <taxon>Bacillota</taxon>
        <taxon>Clostridia</taxon>
        <taxon>Lachnospirales</taxon>
        <taxon>Lachnospiraceae</taxon>
        <taxon>Robinsoniella</taxon>
    </lineage>
</organism>
<name>A0A4V6HRX7_9FIRM</name>
<evidence type="ECO:0008006" key="3">
    <source>
        <dbReference type="Google" id="ProtNLM"/>
    </source>
</evidence>
<evidence type="ECO:0000313" key="2">
    <source>
        <dbReference type="Proteomes" id="UP000306509"/>
    </source>
</evidence>
<reference evidence="1 2" key="1">
    <citation type="journal article" date="2019" name="Anaerobe">
        <title>Detection of Robinsoniella peoriensis in multiple bone samples of a trauma patient.</title>
        <authorList>
            <person name="Schrottner P."/>
            <person name="Hartwich K."/>
            <person name="Bunk B."/>
            <person name="Schober I."/>
            <person name="Helbig S."/>
            <person name="Rudolph W.W."/>
            <person name="Gunzer F."/>
        </authorList>
    </citation>
    <scope>NUCLEOTIDE SEQUENCE [LARGE SCALE GENOMIC DNA]</scope>
    <source>
        <strain evidence="1 2">DSM 106044</strain>
    </source>
</reference>
<gene>
    <name evidence="1" type="ORF">DSM106044_02396</name>
</gene>
<comment type="caution">
    <text evidence="1">The sequence shown here is derived from an EMBL/GenBank/DDBJ whole genome shotgun (WGS) entry which is preliminary data.</text>
</comment>
<proteinExistence type="predicted"/>
<accession>A0A4V6HRX7</accession>
<dbReference type="EMBL" id="QGQD01000048">
    <property type="protein sequence ID" value="TLD00748.1"/>
    <property type="molecule type" value="Genomic_DNA"/>
</dbReference>
<dbReference type="Proteomes" id="UP000306509">
    <property type="component" value="Unassembled WGS sequence"/>
</dbReference>
<dbReference type="STRING" id="180332.GCA_000797495_01690"/>
<dbReference type="RefSeq" id="WP_047833563.1">
    <property type="nucleotide sequence ID" value="NZ_CABMJZ010000099.1"/>
</dbReference>
<sequence length="87" mass="10011">MYKYDDMCLKAFLENQLQLFDEKVAETPEEADEFLDDVMAVVVDTLEDVRDYFEEAGMDTSDMSGDELKEASEVFHLPDGRYLIVEG</sequence>
<keyword evidence="2" id="KW-1185">Reference proteome</keyword>
<dbReference type="OrthoDB" id="1766650at2"/>
<evidence type="ECO:0000313" key="1">
    <source>
        <dbReference type="EMBL" id="TLD00748.1"/>
    </source>
</evidence>
<dbReference type="AlphaFoldDB" id="A0A4V6HRX7"/>
<protein>
    <recommendedName>
        <fullName evidence="3">Glyoxalase</fullName>
    </recommendedName>
</protein>